<evidence type="ECO:0000313" key="1">
    <source>
        <dbReference type="EMBL" id="KRZ69946.1"/>
    </source>
</evidence>
<dbReference type="AlphaFoldDB" id="A0A0V1ME69"/>
<dbReference type="Proteomes" id="UP000054843">
    <property type="component" value="Unassembled WGS sequence"/>
</dbReference>
<protein>
    <submittedName>
        <fullName evidence="1">Uncharacterized protein</fullName>
    </submittedName>
</protein>
<gene>
    <name evidence="1" type="ORF">T10_5228</name>
</gene>
<organism evidence="1 2">
    <name type="scientific">Trichinella papuae</name>
    <dbReference type="NCBI Taxonomy" id="268474"/>
    <lineage>
        <taxon>Eukaryota</taxon>
        <taxon>Metazoa</taxon>
        <taxon>Ecdysozoa</taxon>
        <taxon>Nematoda</taxon>
        <taxon>Enoplea</taxon>
        <taxon>Dorylaimia</taxon>
        <taxon>Trichinellida</taxon>
        <taxon>Trichinellidae</taxon>
        <taxon>Trichinella</taxon>
    </lineage>
</organism>
<accession>A0A0V1ME69</accession>
<name>A0A0V1ME69_9BILA</name>
<proteinExistence type="predicted"/>
<reference evidence="1 2" key="1">
    <citation type="submission" date="2015-01" db="EMBL/GenBank/DDBJ databases">
        <title>Evolution of Trichinella species and genotypes.</title>
        <authorList>
            <person name="Korhonen P.K."/>
            <person name="Edoardo P."/>
            <person name="Giuseppe L.R."/>
            <person name="Gasser R.B."/>
        </authorList>
    </citation>
    <scope>NUCLEOTIDE SEQUENCE [LARGE SCALE GENOMIC DNA]</scope>
    <source>
        <strain evidence="1">ISS1980</strain>
    </source>
</reference>
<keyword evidence="2" id="KW-1185">Reference proteome</keyword>
<evidence type="ECO:0000313" key="2">
    <source>
        <dbReference type="Proteomes" id="UP000054843"/>
    </source>
</evidence>
<sequence length="87" mass="9866">MHRCWKAATSNGTGCNISWVASFDYARFKSPVNWTCKMCLTDATKKCSFSRSGKETPEISWTLFSRCRGCATDMHCWIEDRNKAIGS</sequence>
<comment type="caution">
    <text evidence="1">The sequence shown here is derived from an EMBL/GenBank/DDBJ whole genome shotgun (WGS) entry which is preliminary data.</text>
</comment>
<dbReference type="EMBL" id="JYDO01000124">
    <property type="protein sequence ID" value="KRZ69946.1"/>
    <property type="molecule type" value="Genomic_DNA"/>
</dbReference>